<reference evidence="6" key="1">
    <citation type="journal article" date="2019" name="Int. J. Syst. Evol. Microbiol.">
        <title>The Global Catalogue of Microorganisms (GCM) 10K type strain sequencing project: providing services to taxonomists for standard genome sequencing and annotation.</title>
        <authorList>
            <consortium name="The Broad Institute Genomics Platform"/>
            <consortium name="The Broad Institute Genome Sequencing Center for Infectious Disease"/>
            <person name="Wu L."/>
            <person name="Ma J."/>
        </authorList>
    </citation>
    <scope>NUCLEOTIDE SEQUENCE [LARGE SCALE GENOMIC DNA]</scope>
    <source>
        <strain evidence="6">CCUG 49560</strain>
    </source>
</reference>
<keyword evidence="6" id="KW-1185">Reference proteome</keyword>
<proteinExistence type="predicted"/>
<dbReference type="InterPro" id="IPR002937">
    <property type="entry name" value="Amino_oxidase"/>
</dbReference>
<dbReference type="PRINTS" id="PR00891">
    <property type="entry name" value="RABGDIREP"/>
</dbReference>
<gene>
    <name evidence="5" type="ORF">ACFO8L_04700</name>
</gene>
<evidence type="ECO:0000256" key="2">
    <source>
        <dbReference type="ARBA" id="ARBA00038825"/>
    </source>
</evidence>
<evidence type="ECO:0000313" key="5">
    <source>
        <dbReference type="EMBL" id="MFC4585354.1"/>
    </source>
</evidence>
<accession>A0ABV9EAQ1</accession>
<feature type="domain" description="Amine oxidase" evidence="4">
    <location>
        <begin position="24"/>
        <end position="507"/>
    </location>
</feature>
<evidence type="ECO:0000259" key="4">
    <source>
        <dbReference type="Pfam" id="PF01593"/>
    </source>
</evidence>
<dbReference type="EMBL" id="JBHSFN010000002">
    <property type="protein sequence ID" value="MFC4585354.1"/>
    <property type="molecule type" value="Genomic_DNA"/>
</dbReference>
<dbReference type="SUPFAM" id="SSF51905">
    <property type="entry name" value="FAD/NAD(P)-binding domain"/>
    <property type="match status" value="1"/>
</dbReference>
<evidence type="ECO:0000256" key="3">
    <source>
        <dbReference type="ARBA" id="ARBA00040298"/>
    </source>
</evidence>
<evidence type="ECO:0000313" key="6">
    <source>
        <dbReference type="Proteomes" id="UP001595891"/>
    </source>
</evidence>
<organism evidence="5 6">
    <name type="scientific">Sphaerisporangium corydalis</name>
    <dbReference type="NCBI Taxonomy" id="1441875"/>
    <lineage>
        <taxon>Bacteria</taxon>
        <taxon>Bacillati</taxon>
        <taxon>Actinomycetota</taxon>
        <taxon>Actinomycetes</taxon>
        <taxon>Streptosporangiales</taxon>
        <taxon>Streptosporangiaceae</taxon>
        <taxon>Sphaerisporangium</taxon>
    </lineage>
</organism>
<evidence type="ECO:0000256" key="1">
    <source>
        <dbReference type="ARBA" id="ARBA00037217"/>
    </source>
</evidence>
<dbReference type="Gene3D" id="3.50.50.60">
    <property type="entry name" value="FAD/NAD(P)-binding domain"/>
    <property type="match status" value="2"/>
</dbReference>
<dbReference type="InterPro" id="IPR018203">
    <property type="entry name" value="GDP_dissociation_inhibitor"/>
</dbReference>
<dbReference type="Pfam" id="PF01593">
    <property type="entry name" value="Amino_oxidase"/>
    <property type="match status" value="1"/>
</dbReference>
<name>A0ABV9EAQ1_9ACTN</name>
<dbReference type="Proteomes" id="UP001595891">
    <property type="component" value="Unassembled WGS sequence"/>
</dbReference>
<dbReference type="PANTHER" id="PTHR10668:SF103">
    <property type="entry name" value="PYRIDINE NUCLEOTIDE-DISULFIDE OXIDOREDUCTASE DOMAIN-CONTAINING PROTEIN 2"/>
    <property type="match status" value="1"/>
</dbReference>
<protein>
    <recommendedName>
        <fullName evidence="3">Pyridine nucleotide-disulfide oxidoreductase domain-containing protein 2</fullName>
    </recommendedName>
</protein>
<dbReference type="PANTHER" id="PTHR10668">
    <property type="entry name" value="PHYTOENE DEHYDROGENASE"/>
    <property type="match status" value="1"/>
</dbReference>
<comment type="subunit">
    <text evidence="2">Interacts with COX5B; this interaction may contribute to localize PYROXD2 to the inner face of the inner mitochondrial membrane.</text>
</comment>
<comment type="function">
    <text evidence="1">Probable oxidoreductase that may play a role as regulator of mitochondrial function.</text>
</comment>
<comment type="caution">
    <text evidence="5">The sequence shown here is derived from an EMBL/GenBank/DDBJ whole genome shotgun (WGS) entry which is preliminary data.</text>
</comment>
<sequence length="522" mass="54246">MDGRGFEELPEAVDVVVLGAGHNGLVCAGYLAAAGLEVLVLEARDVPGGNTVTEELTLPGFAHDSCSSAHVLIQSNPLLRDDELGLLGTYGLRYVMTDPAVVLPQPGGDALVMHRDLDGTAGEIARWSPADAESFRALMAEWSGGLAAVHGRWGSGLPLGDGGAADRYRALRRASAWDVVHERFTDPAVRSFMLWLALATIQDPHRPGTGVLPSSIAAGRLAFGWTTPIGGSGALPDALIRQIEAHGGRVACSAPVSAVDVEGGRAVAVRTDDGRRVRARRAVVSSAHLARLAGMISGIEVPADLAEARDTWRPGLSVFAVHAALRGNLGFHSGKGPIRSAAGGFGGTEGVARQIAAFHRGETDATDPWLLVVDQTVADPSRVPGGGATFKILTIAPYERADGRSWAESKQEYADAVLGVVRSRAGGLEPEDILALRAESPVDVAAHNVHNLGGSCHGGEFRTPSGEVLPGWLSYRSSVPGLFLTGATTHPGGSVSGRPGRNAARVVLTDLGIDPARVMGAS</sequence>
<dbReference type="RefSeq" id="WP_262842595.1">
    <property type="nucleotide sequence ID" value="NZ_JANZYP010000012.1"/>
</dbReference>
<dbReference type="InterPro" id="IPR036188">
    <property type="entry name" value="FAD/NAD-bd_sf"/>
</dbReference>